<dbReference type="AlphaFoldDB" id="A0A830CA14"/>
<evidence type="ECO:0000313" key="1">
    <source>
        <dbReference type="EMBL" id="GFP92843.1"/>
    </source>
</evidence>
<accession>A0A830CA14</accession>
<gene>
    <name evidence="1" type="ORF">PHJA_001428600</name>
</gene>
<dbReference type="EMBL" id="BMAC01000292">
    <property type="protein sequence ID" value="GFP92843.1"/>
    <property type="molecule type" value="Genomic_DNA"/>
</dbReference>
<organism evidence="1 2">
    <name type="scientific">Phtheirospermum japonicum</name>
    <dbReference type="NCBI Taxonomy" id="374723"/>
    <lineage>
        <taxon>Eukaryota</taxon>
        <taxon>Viridiplantae</taxon>
        <taxon>Streptophyta</taxon>
        <taxon>Embryophyta</taxon>
        <taxon>Tracheophyta</taxon>
        <taxon>Spermatophyta</taxon>
        <taxon>Magnoliopsida</taxon>
        <taxon>eudicotyledons</taxon>
        <taxon>Gunneridae</taxon>
        <taxon>Pentapetalae</taxon>
        <taxon>asterids</taxon>
        <taxon>lamiids</taxon>
        <taxon>Lamiales</taxon>
        <taxon>Orobanchaceae</taxon>
        <taxon>Orobanchaceae incertae sedis</taxon>
        <taxon>Phtheirospermum</taxon>
    </lineage>
</organism>
<name>A0A830CA14_9LAMI</name>
<dbReference type="OrthoDB" id="927191at2759"/>
<comment type="caution">
    <text evidence="1">The sequence shown here is derived from an EMBL/GenBank/DDBJ whole genome shotgun (WGS) entry which is preliminary data.</text>
</comment>
<keyword evidence="2" id="KW-1185">Reference proteome</keyword>
<evidence type="ECO:0000313" key="2">
    <source>
        <dbReference type="Proteomes" id="UP000653305"/>
    </source>
</evidence>
<sequence>MAKINNLIHLERNRPIAEFGMEETVAGAIVGPVVLALAVGIPVDADPIAGKPSTGPVGEEQERCEREIAMEREDEMAYLRSRARETLETLRFPIWRRPRNQPGESLPRGVANVRERRERIGLDLICNTCEQHIPKSETRLILCHFYTPHGPRGSPLTRCYVRCRNCLDDIELGRNIGDANNFTVIGGATQHFPASENAAESHADLSNEAYPDSLLDSPNDFRPDLITWEEVEPSFYDDNDDDVDCVENQVLDLELLRSDLQLLAQMH</sequence>
<proteinExistence type="predicted"/>
<dbReference type="Proteomes" id="UP000653305">
    <property type="component" value="Unassembled WGS sequence"/>
</dbReference>
<reference evidence="1" key="1">
    <citation type="submission" date="2020-07" db="EMBL/GenBank/DDBJ databases">
        <title>Ethylene signaling mediates host invasion by parasitic plants.</title>
        <authorList>
            <person name="Yoshida S."/>
        </authorList>
    </citation>
    <scope>NUCLEOTIDE SEQUENCE</scope>
    <source>
        <strain evidence="1">Okayama</strain>
    </source>
</reference>
<protein>
    <submittedName>
        <fullName evidence="1">Uncharacterized protein</fullName>
    </submittedName>
</protein>